<dbReference type="AlphaFoldDB" id="A0AAE9FFB0"/>
<proteinExistence type="predicted"/>
<sequence>MNYRDGQEVMRERLRIENARARWDEFIFSDRGYSASDGSIIFSSSSGSERGFYSDNGFSSVDDNFGTDGEFVGGIVDYIIQQHGVFDIDVVDGLVKPSSHRGSIEDFVSDLWILDRNDEINEDYWARLAELNDEDLGDSGAEGDVESQDGEESGEEIGEKEEEKVVGNEKNNEE</sequence>
<organism evidence="2 3">
    <name type="scientific">Caenorhabditis briggsae</name>
    <dbReference type="NCBI Taxonomy" id="6238"/>
    <lineage>
        <taxon>Eukaryota</taxon>
        <taxon>Metazoa</taxon>
        <taxon>Ecdysozoa</taxon>
        <taxon>Nematoda</taxon>
        <taxon>Chromadorea</taxon>
        <taxon>Rhabditida</taxon>
        <taxon>Rhabditina</taxon>
        <taxon>Rhabditomorpha</taxon>
        <taxon>Rhabditoidea</taxon>
        <taxon>Rhabditidae</taxon>
        <taxon>Peloderinae</taxon>
        <taxon>Caenorhabditis</taxon>
    </lineage>
</organism>
<feature type="compositionally biased region" description="Acidic residues" evidence="1">
    <location>
        <begin position="133"/>
        <end position="160"/>
    </location>
</feature>
<dbReference type="Proteomes" id="UP000829354">
    <property type="component" value="Chromosome X"/>
</dbReference>
<evidence type="ECO:0000313" key="3">
    <source>
        <dbReference type="Proteomes" id="UP000829354"/>
    </source>
</evidence>
<keyword evidence="3" id="KW-1185">Reference proteome</keyword>
<feature type="compositionally biased region" description="Basic and acidic residues" evidence="1">
    <location>
        <begin position="161"/>
        <end position="174"/>
    </location>
</feature>
<protein>
    <submittedName>
        <fullName evidence="2">Uncharacterized protein</fullName>
    </submittedName>
</protein>
<name>A0AAE9FFB0_CAEBR</name>
<evidence type="ECO:0000256" key="1">
    <source>
        <dbReference type="SAM" id="MobiDB-lite"/>
    </source>
</evidence>
<feature type="region of interest" description="Disordered" evidence="1">
    <location>
        <begin position="133"/>
        <end position="174"/>
    </location>
</feature>
<evidence type="ECO:0000313" key="2">
    <source>
        <dbReference type="EMBL" id="UMM41521.1"/>
    </source>
</evidence>
<reference evidence="2 3" key="1">
    <citation type="submission" date="2022-04" db="EMBL/GenBank/DDBJ databases">
        <title>Chromosome-level reference genomes for two strains of Caenorhabditis briggsae: an improved platform for comparative genomics.</title>
        <authorList>
            <person name="Stevens L."/>
            <person name="Andersen E."/>
        </authorList>
    </citation>
    <scope>NUCLEOTIDE SEQUENCE [LARGE SCALE GENOMIC DNA]</scope>
    <source>
        <strain evidence="2">VX34</strain>
        <tissue evidence="2">Whole-organism</tissue>
    </source>
</reference>
<dbReference type="EMBL" id="CP092625">
    <property type="protein sequence ID" value="UMM41521.1"/>
    <property type="molecule type" value="Genomic_DNA"/>
</dbReference>
<accession>A0AAE9FFB0</accession>
<gene>
    <name evidence="2" type="ORF">L5515_017750</name>
</gene>